<feature type="transmembrane region" description="Helical" evidence="5">
    <location>
        <begin position="112"/>
        <end position="130"/>
    </location>
</feature>
<feature type="transmembrane region" description="Helical" evidence="5">
    <location>
        <begin position="251"/>
        <end position="268"/>
    </location>
</feature>
<keyword evidence="2 5" id="KW-0812">Transmembrane</keyword>
<evidence type="ECO:0000256" key="1">
    <source>
        <dbReference type="ARBA" id="ARBA00004141"/>
    </source>
</evidence>
<sequence>MPELEMPVLIALFILAGSVAGYMAGLLGIGGGAILVPVLFQTFIFLGLDEAHQMHAAVATSLTIIVLTSIQSGRIHYKNDAVDMTVVRQWVPFLITGVVSGALLAGYFNAEVLKIIFAILTSLIALNMMFNKVDDSLDGEMPALWLQRGVALIIGFFSALMGIGGGAFSVTIMRLFGRPIHKAVGTAAVLGVFIALPGSLGFVVSGWGKEGLAPYFLGYVNWLAVLLLIPVTTLTAPMGARMAHKIDREKLEKIFIFFLFLASARILWSVF</sequence>
<feature type="transmembrane region" description="Helical" evidence="5">
    <location>
        <begin position="184"/>
        <end position="207"/>
    </location>
</feature>
<proteinExistence type="inferred from homology"/>
<evidence type="ECO:0000256" key="5">
    <source>
        <dbReference type="RuleBase" id="RU363041"/>
    </source>
</evidence>
<feature type="transmembrane region" description="Helical" evidence="5">
    <location>
        <begin position="219"/>
        <end position="239"/>
    </location>
</feature>
<comment type="subcellular location">
    <subcellularLocation>
        <location evidence="5">Cell membrane</location>
        <topology evidence="5">Multi-pass membrane protein</topology>
    </subcellularLocation>
    <subcellularLocation>
        <location evidence="1">Membrane</location>
        <topology evidence="1">Multi-pass membrane protein</topology>
    </subcellularLocation>
</comment>
<name>A0A368E300_9PROT</name>
<protein>
    <recommendedName>
        <fullName evidence="5">Probable membrane transporter protein</fullName>
    </recommendedName>
</protein>
<gene>
    <name evidence="6" type="ORF">DBW69_01935</name>
</gene>
<reference evidence="6 7" key="1">
    <citation type="journal article" date="2018" name="Microbiome">
        <title>Fine metagenomic profile of the Mediterranean stratified and mixed water columns revealed by assembly and recruitment.</title>
        <authorList>
            <person name="Haro-Moreno J.M."/>
            <person name="Lopez-Perez M."/>
            <person name="De La Torre J.R."/>
            <person name="Picazo A."/>
            <person name="Camacho A."/>
            <person name="Rodriguez-Valera F."/>
        </authorList>
    </citation>
    <scope>NUCLEOTIDE SEQUENCE [LARGE SCALE GENOMIC DNA]</scope>
    <source>
        <strain evidence="6">MED-G55</strain>
    </source>
</reference>
<comment type="similarity">
    <text evidence="5">Belongs to the 4-toluene sulfonate uptake permease (TSUP) (TC 2.A.102) family.</text>
</comment>
<evidence type="ECO:0000256" key="4">
    <source>
        <dbReference type="ARBA" id="ARBA00023136"/>
    </source>
</evidence>
<dbReference type="InterPro" id="IPR002781">
    <property type="entry name" value="TM_pro_TauE-like"/>
</dbReference>
<dbReference type="EMBL" id="QOQF01000004">
    <property type="protein sequence ID" value="RCL77923.1"/>
    <property type="molecule type" value="Genomic_DNA"/>
</dbReference>
<dbReference type="PANTHER" id="PTHR43483">
    <property type="entry name" value="MEMBRANE TRANSPORTER PROTEIN HI_0806-RELATED"/>
    <property type="match status" value="1"/>
</dbReference>
<dbReference type="PANTHER" id="PTHR43483:SF3">
    <property type="entry name" value="MEMBRANE TRANSPORTER PROTEIN HI_0806-RELATED"/>
    <property type="match status" value="1"/>
</dbReference>
<feature type="transmembrane region" description="Helical" evidence="5">
    <location>
        <begin position="87"/>
        <end position="105"/>
    </location>
</feature>
<comment type="caution">
    <text evidence="6">The sequence shown here is derived from an EMBL/GenBank/DDBJ whole genome shotgun (WGS) entry which is preliminary data.</text>
</comment>
<evidence type="ECO:0000313" key="6">
    <source>
        <dbReference type="EMBL" id="RCL77923.1"/>
    </source>
</evidence>
<dbReference type="GO" id="GO:0005886">
    <property type="term" value="C:plasma membrane"/>
    <property type="evidence" value="ECO:0007669"/>
    <property type="project" value="UniProtKB-SubCell"/>
</dbReference>
<feature type="transmembrane region" description="Helical" evidence="5">
    <location>
        <begin position="150"/>
        <end position="172"/>
    </location>
</feature>
<evidence type="ECO:0000256" key="2">
    <source>
        <dbReference type="ARBA" id="ARBA00022692"/>
    </source>
</evidence>
<accession>A0A368E300</accession>
<dbReference type="Proteomes" id="UP000252132">
    <property type="component" value="Unassembled WGS sequence"/>
</dbReference>
<dbReference type="Pfam" id="PF01925">
    <property type="entry name" value="TauE"/>
    <property type="match status" value="1"/>
</dbReference>
<keyword evidence="3 5" id="KW-1133">Transmembrane helix</keyword>
<organism evidence="6 7">
    <name type="scientific">PS1 clade bacterium</name>
    <dbReference type="NCBI Taxonomy" id="2175152"/>
    <lineage>
        <taxon>Bacteria</taxon>
        <taxon>Pseudomonadati</taxon>
        <taxon>Pseudomonadota</taxon>
        <taxon>Alphaproteobacteria</taxon>
        <taxon>PS1 clade</taxon>
    </lineage>
</organism>
<evidence type="ECO:0000256" key="3">
    <source>
        <dbReference type="ARBA" id="ARBA00022989"/>
    </source>
</evidence>
<dbReference type="AlphaFoldDB" id="A0A368E300"/>
<keyword evidence="5" id="KW-1003">Cell membrane</keyword>
<evidence type="ECO:0000313" key="7">
    <source>
        <dbReference type="Proteomes" id="UP000252132"/>
    </source>
</evidence>
<keyword evidence="4 5" id="KW-0472">Membrane</keyword>